<dbReference type="GO" id="GO:0004502">
    <property type="term" value="F:kynurenine 3-monooxygenase activity"/>
    <property type="evidence" value="ECO:0000318"/>
    <property type="project" value="GO_Central"/>
</dbReference>
<evidence type="ECO:0000313" key="4">
    <source>
        <dbReference type="EMBL" id="GAQ86238.1"/>
    </source>
</evidence>
<dbReference type="PRINTS" id="PR00420">
    <property type="entry name" value="RNGMNOXGNASE"/>
</dbReference>
<sequence>MDAGQDFNPPAEVKRQTRAPTEAKPTVGVKPLTGGQFKPLEVVISGAGPAGLLLAHYLLEKGGGRFRVSLFDWRDDPRRARDSTDPGIRRYSIGLGMRGAAAIAPIPGLWGALQAAGTPVTAFTFTMFGRSFTLRMPPEWNPPLAIDRMELCAGLLEELLGRHAPGGSSDLLSVTFDARCTGADLRGHVATFEDASGAKSETRQVPYDLLVGADGVRSRVRLAMMEQTWGFDVEQRTIDIATVITYIQAPEGIIPGTILRIPALPKCKNLGVFLFPGTKDRLCLTMGWSDTCPPEEWLSIKDAKEAKAFLDSQIPWMKDVSEEAVEDLRAQTPFLTTVVKCSRYHDAAAAVALLGDAAHATPPFIGQGCNVALEDAATLAHLLLRAAGVNADDETALRLAKLEPLKDLDAPATTREQARARLPAALEVYSALRVPEGHALVDLSESRAAFSTSARVRMAVREIWKNFLLFASRGFFRGPVRSQAGGTTDPLAEILERNKGEVRSVLDSNKRIREEWLKKQREKKMKAGLAVLVDQEA</sequence>
<keyword evidence="1" id="KW-0560">Oxidoreductase</keyword>
<feature type="domain" description="FAD-binding" evidence="3">
    <location>
        <begin position="187"/>
        <end position="388"/>
    </location>
</feature>
<dbReference type="InterPro" id="IPR036188">
    <property type="entry name" value="FAD/NAD-bd_sf"/>
</dbReference>
<dbReference type="OrthoDB" id="10053569at2759"/>
<dbReference type="GO" id="GO:0071949">
    <property type="term" value="F:FAD binding"/>
    <property type="evidence" value="ECO:0007669"/>
    <property type="project" value="InterPro"/>
</dbReference>
<gene>
    <name evidence="4" type="ORF">KFL_002780020</name>
</gene>
<dbReference type="STRING" id="105231.A0A1Y1IDS8"/>
<dbReference type="AlphaFoldDB" id="A0A1Y1IDS8"/>
<evidence type="ECO:0000256" key="1">
    <source>
        <dbReference type="ARBA" id="ARBA00023033"/>
    </source>
</evidence>
<name>A0A1Y1IDS8_KLENI</name>
<evidence type="ECO:0000259" key="3">
    <source>
        <dbReference type="Pfam" id="PF01494"/>
    </source>
</evidence>
<dbReference type="EMBL" id="DF237227">
    <property type="protein sequence ID" value="GAQ86238.1"/>
    <property type="molecule type" value="Genomic_DNA"/>
</dbReference>
<evidence type="ECO:0000313" key="5">
    <source>
        <dbReference type="Proteomes" id="UP000054558"/>
    </source>
</evidence>
<dbReference type="Proteomes" id="UP000054558">
    <property type="component" value="Unassembled WGS sequence"/>
</dbReference>
<dbReference type="GO" id="GO:0070189">
    <property type="term" value="P:kynurenine metabolic process"/>
    <property type="evidence" value="ECO:0000318"/>
    <property type="project" value="GO_Central"/>
</dbReference>
<dbReference type="PANTHER" id="PTHR46028">
    <property type="entry name" value="KYNURENINE 3-MONOOXYGENASE"/>
    <property type="match status" value="1"/>
</dbReference>
<dbReference type="InterPro" id="IPR002938">
    <property type="entry name" value="FAD-bd"/>
</dbReference>
<organism evidence="4 5">
    <name type="scientific">Klebsormidium nitens</name>
    <name type="common">Green alga</name>
    <name type="synonym">Ulothrix nitens</name>
    <dbReference type="NCBI Taxonomy" id="105231"/>
    <lineage>
        <taxon>Eukaryota</taxon>
        <taxon>Viridiplantae</taxon>
        <taxon>Streptophyta</taxon>
        <taxon>Klebsormidiophyceae</taxon>
        <taxon>Klebsormidiales</taxon>
        <taxon>Klebsormidiaceae</taxon>
        <taxon>Klebsormidium</taxon>
    </lineage>
</organism>
<keyword evidence="5" id="KW-1185">Reference proteome</keyword>
<proteinExistence type="predicted"/>
<dbReference type="Gene3D" id="3.50.50.60">
    <property type="entry name" value="FAD/NAD(P)-binding domain"/>
    <property type="match status" value="1"/>
</dbReference>
<keyword evidence="1" id="KW-0503">Monooxygenase</keyword>
<dbReference type="PANTHER" id="PTHR46028:SF5">
    <property type="entry name" value="KYNURENINE 3-MONOOXYGENASE"/>
    <property type="match status" value="1"/>
</dbReference>
<accession>A0A1Y1IDS8</accession>
<dbReference type="Pfam" id="PF01494">
    <property type="entry name" value="FAD_binding_3"/>
    <property type="match status" value="1"/>
</dbReference>
<evidence type="ECO:0000256" key="2">
    <source>
        <dbReference type="SAM" id="MobiDB-lite"/>
    </source>
</evidence>
<dbReference type="SUPFAM" id="SSF51905">
    <property type="entry name" value="FAD/NAD(P)-binding domain"/>
    <property type="match status" value="1"/>
</dbReference>
<feature type="region of interest" description="Disordered" evidence="2">
    <location>
        <begin position="1"/>
        <end position="30"/>
    </location>
</feature>
<dbReference type="OMA" id="FMPNTIQ"/>
<reference evidence="4 5" key="1">
    <citation type="journal article" date="2014" name="Nat. Commun.">
        <title>Klebsormidium flaccidum genome reveals primary factors for plant terrestrial adaptation.</title>
        <authorList>
            <person name="Hori K."/>
            <person name="Maruyama F."/>
            <person name="Fujisawa T."/>
            <person name="Togashi T."/>
            <person name="Yamamoto N."/>
            <person name="Seo M."/>
            <person name="Sato S."/>
            <person name="Yamada T."/>
            <person name="Mori H."/>
            <person name="Tajima N."/>
            <person name="Moriyama T."/>
            <person name="Ikeuchi M."/>
            <person name="Watanabe M."/>
            <person name="Wada H."/>
            <person name="Kobayashi K."/>
            <person name="Saito M."/>
            <person name="Masuda T."/>
            <person name="Sasaki-Sekimoto Y."/>
            <person name="Mashiguchi K."/>
            <person name="Awai K."/>
            <person name="Shimojima M."/>
            <person name="Masuda S."/>
            <person name="Iwai M."/>
            <person name="Nobusawa T."/>
            <person name="Narise T."/>
            <person name="Kondo S."/>
            <person name="Saito H."/>
            <person name="Sato R."/>
            <person name="Murakawa M."/>
            <person name="Ihara Y."/>
            <person name="Oshima-Yamada Y."/>
            <person name="Ohtaka K."/>
            <person name="Satoh M."/>
            <person name="Sonobe K."/>
            <person name="Ishii M."/>
            <person name="Ohtani R."/>
            <person name="Kanamori-Sato M."/>
            <person name="Honoki R."/>
            <person name="Miyazaki D."/>
            <person name="Mochizuki H."/>
            <person name="Umetsu J."/>
            <person name="Higashi K."/>
            <person name="Shibata D."/>
            <person name="Kamiya Y."/>
            <person name="Sato N."/>
            <person name="Nakamura Y."/>
            <person name="Tabata S."/>
            <person name="Ida S."/>
            <person name="Kurokawa K."/>
            <person name="Ohta H."/>
        </authorList>
    </citation>
    <scope>NUCLEOTIDE SEQUENCE [LARGE SCALE GENOMIC DNA]</scope>
    <source>
        <strain evidence="4 5">NIES-2285</strain>
    </source>
</reference>
<protein>
    <recommendedName>
        <fullName evidence="3">FAD-binding domain-containing protein</fullName>
    </recommendedName>
</protein>